<evidence type="ECO:0000259" key="5">
    <source>
        <dbReference type="PROSITE" id="PS50931"/>
    </source>
</evidence>
<keyword evidence="2" id="KW-0805">Transcription regulation</keyword>
<dbReference type="KEGG" id="oai:OLEAN_C13510"/>
<dbReference type="SUPFAM" id="SSF53850">
    <property type="entry name" value="Periplasmic binding protein-like II"/>
    <property type="match status" value="1"/>
</dbReference>
<dbReference type="Pfam" id="PF00126">
    <property type="entry name" value="HTH_1"/>
    <property type="match status" value="1"/>
</dbReference>
<dbReference type="Gene3D" id="3.40.190.290">
    <property type="match status" value="1"/>
</dbReference>
<comment type="similarity">
    <text evidence="1">Belongs to the LysR transcriptional regulatory family.</text>
</comment>
<dbReference type="GO" id="GO:0043565">
    <property type="term" value="F:sequence-specific DNA binding"/>
    <property type="evidence" value="ECO:0007669"/>
    <property type="project" value="TreeGrafter"/>
</dbReference>
<dbReference type="InterPro" id="IPR036388">
    <property type="entry name" value="WH-like_DNA-bd_sf"/>
</dbReference>
<evidence type="ECO:0000313" key="7">
    <source>
        <dbReference type="Proteomes" id="UP000032749"/>
    </source>
</evidence>
<dbReference type="InterPro" id="IPR005119">
    <property type="entry name" value="LysR_subst-bd"/>
</dbReference>
<proteinExistence type="inferred from homology"/>
<dbReference type="Gene3D" id="1.10.10.10">
    <property type="entry name" value="Winged helix-like DNA-binding domain superfamily/Winged helix DNA-binding domain"/>
    <property type="match status" value="1"/>
</dbReference>
<dbReference type="PATRIC" id="fig|698738.3.peg.1401"/>
<dbReference type="Proteomes" id="UP000032749">
    <property type="component" value="Chromosome"/>
</dbReference>
<evidence type="ECO:0000256" key="3">
    <source>
        <dbReference type="ARBA" id="ARBA00023125"/>
    </source>
</evidence>
<feature type="domain" description="HTH lysR-type" evidence="5">
    <location>
        <begin position="1"/>
        <end position="57"/>
    </location>
</feature>
<gene>
    <name evidence="6" type="ORF">OLEAN_C13510</name>
</gene>
<keyword evidence="7" id="KW-1185">Reference proteome</keyword>
<dbReference type="GO" id="GO:0006351">
    <property type="term" value="P:DNA-templated transcription"/>
    <property type="evidence" value="ECO:0007669"/>
    <property type="project" value="TreeGrafter"/>
</dbReference>
<evidence type="ECO:0000256" key="1">
    <source>
        <dbReference type="ARBA" id="ARBA00009437"/>
    </source>
</evidence>
<dbReference type="PANTHER" id="PTHR30537">
    <property type="entry name" value="HTH-TYPE TRANSCRIPTIONAL REGULATOR"/>
    <property type="match status" value="1"/>
</dbReference>
<evidence type="ECO:0000256" key="4">
    <source>
        <dbReference type="ARBA" id="ARBA00023163"/>
    </source>
</evidence>
<evidence type="ECO:0000256" key="2">
    <source>
        <dbReference type="ARBA" id="ARBA00023015"/>
    </source>
</evidence>
<dbReference type="AlphaFoldDB" id="R4YLJ3"/>
<dbReference type="CDD" id="cd08422">
    <property type="entry name" value="PBP2_CrgA_like"/>
    <property type="match status" value="1"/>
</dbReference>
<keyword evidence="4" id="KW-0804">Transcription</keyword>
<dbReference type="InterPro" id="IPR058163">
    <property type="entry name" value="LysR-type_TF_proteobact-type"/>
</dbReference>
<dbReference type="Pfam" id="PF03466">
    <property type="entry name" value="LysR_substrate"/>
    <property type="match status" value="1"/>
</dbReference>
<dbReference type="SUPFAM" id="SSF46785">
    <property type="entry name" value="Winged helix' DNA-binding domain"/>
    <property type="match status" value="1"/>
</dbReference>
<dbReference type="GO" id="GO:0003700">
    <property type="term" value="F:DNA-binding transcription factor activity"/>
    <property type="evidence" value="ECO:0007669"/>
    <property type="project" value="InterPro"/>
</dbReference>
<sequence length="299" mass="33108">MYDDIVLFVHIVQQQGLASAAQKLGLPAATVTRRLQRLEASLMRQLIHRSARQFSLTADGEVFYQAYAGLVEQLEQTQQQLSGEMNVLAGPLTVLAPSNISTGLLQPMWSGFIKAYPDIKLELILSNSVESMLSSGADLALRIGPQESSMLYQKRLGSLKTVLVATPEYLASNAEPLNIDALELHRLIGTNTLATWSMVNSKTKIKQEIRPRFATQVNDIKLATQLVCDHLGISLLPTSEVENLINAGTLIQILPSWQGPRRDLYTVWPSGKLLSARAKCLKEYMEEFIQQSNVNISDC</sequence>
<keyword evidence="3" id="KW-0238">DNA-binding</keyword>
<accession>R4YLJ3</accession>
<reference evidence="6 7" key="1">
    <citation type="journal article" date="2013" name="Nat. Commun.">
        <title>Genome sequence and functional genomic analysis of the oil-degrading bacterium Oleispira antarctica.</title>
        <authorList>
            <person name="Kube M."/>
            <person name="Chernikova T.N."/>
            <person name="Al-Ramahi Y."/>
            <person name="Beloqui A."/>
            <person name="Lopez-Cortez N."/>
            <person name="Guazzaroni M.E."/>
            <person name="Heipieper H.J."/>
            <person name="Klages S."/>
            <person name="Kotsyurbenko O.R."/>
            <person name="Langer I."/>
            <person name="Nechitaylo T.Y."/>
            <person name="Lunsdorf H."/>
            <person name="Fernandez M."/>
            <person name="Juarez S."/>
            <person name="Ciordia S."/>
            <person name="Singer A."/>
            <person name="Kagan O."/>
            <person name="Egorova O."/>
            <person name="Petit P.A."/>
            <person name="Stogios P."/>
            <person name="Kim Y."/>
            <person name="Tchigvintsev A."/>
            <person name="Flick R."/>
            <person name="Denaro R."/>
            <person name="Genovese M."/>
            <person name="Albar J.P."/>
            <person name="Reva O.N."/>
            <person name="Martinez-Gomariz M."/>
            <person name="Tran H."/>
            <person name="Ferrer M."/>
            <person name="Savchenko A."/>
            <person name="Yakunin A.F."/>
            <person name="Yakimov M.M."/>
            <person name="Golyshina O.V."/>
            <person name="Reinhardt R."/>
            <person name="Golyshin P.N."/>
        </authorList>
    </citation>
    <scope>NUCLEOTIDE SEQUENCE [LARGE SCALE GENOMIC DNA]</scope>
</reference>
<organism evidence="6 7">
    <name type="scientific">Oleispira antarctica RB-8</name>
    <dbReference type="NCBI Taxonomy" id="698738"/>
    <lineage>
        <taxon>Bacteria</taxon>
        <taxon>Pseudomonadati</taxon>
        <taxon>Pseudomonadota</taxon>
        <taxon>Gammaproteobacteria</taxon>
        <taxon>Oceanospirillales</taxon>
        <taxon>Oceanospirillaceae</taxon>
        <taxon>Oleispira</taxon>
    </lineage>
</organism>
<dbReference type="STRING" id="698738.OLEAN_C13510"/>
<dbReference type="OrthoDB" id="9815676at2"/>
<dbReference type="InterPro" id="IPR000847">
    <property type="entry name" value="LysR_HTH_N"/>
</dbReference>
<dbReference type="PROSITE" id="PS50931">
    <property type="entry name" value="HTH_LYSR"/>
    <property type="match status" value="1"/>
</dbReference>
<protein>
    <submittedName>
        <fullName evidence="6">Transcriptional regulator, LysR family</fullName>
    </submittedName>
</protein>
<name>R4YLJ3_OLEAN</name>
<dbReference type="HOGENOM" id="CLU_039613_16_2_6"/>
<dbReference type="PANTHER" id="PTHR30537:SF5">
    <property type="entry name" value="HTH-TYPE TRANSCRIPTIONAL ACTIVATOR TTDR-RELATED"/>
    <property type="match status" value="1"/>
</dbReference>
<dbReference type="InterPro" id="IPR036390">
    <property type="entry name" value="WH_DNA-bd_sf"/>
</dbReference>
<evidence type="ECO:0000313" key="6">
    <source>
        <dbReference type="EMBL" id="CCK75527.1"/>
    </source>
</evidence>
<dbReference type="EMBL" id="FO203512">
    <property type="protein sequence ID" value="CCK75527.1"/>
    <property type="molecule type" value="Genomic_DNA"/>
</dbReference>